<dbReference type="PANTHER" id="PTHR47273:SF6">
    <property type="entry name" value="POLLEN OLE E 1 ALLERGEN AND EXTENSIN FAMILY PROTEIN"/>
    <property type="match status" value="1"/>
</dbReference>
<proteinExistence type="predicted"/>
<accession>A0A9Q0JQV4</accession>
<evidence type="ECO:0000313" key="3">
    <source>
        <dbReference type="Proteomes" id="UP001141552"/>
    </source>
</evidence>
<gene>
    <name evidence="2" type="ORF">Tsubulata_037800</name>
</gene>
<keyword evidence="3" id="KW-1185">Reference proteome</keyword>
<organism evidence="2 3">
    <name type="scientific">Turnera subulata</name>
    <dbReference type="NCBI Taxonomy" id="218843"/>
    <lineage>
        <taxon>Eukaryota</taxon>
        <taxon>Viridiplantae</taxon>
        <taxon>Streptophyta</taxon>
        <taxon>Embryophyta</taxon>
        <taxon>Tracheophyta</taxon>
        <taxon>Spermatophyta</taxon>
        <taxon>Magnoliopsida</taxon>
        <taxon>eudicotyledons</taxon>
        <taxon>Gunneridae</taxon>
        <taxon>Pentapetalae</taxon>
        <taxon>rosids</taxon>
        <taxon>fabids</taxon>
        <taxon>Malpighiales</taxon>
        <taxon>Passifloraceae</taxon>
        <taxon>Turnera</taxon>
    </lineage>
</organism>
<sequence length="214" mass="23341">MSNFSGCSHTGLVMNKLIFSSIFVFFIIIFQGQVISSSSSSISMVEEGDNNINHPIEEYFSSREDLVQLAGYGEEKLSTVIVTGTVLCEACLHGESQLRAWPISGALVAIKCRTSKKWGKTSSAQAVTDEYGDFLIDLPSHLHAIPNLDRACSVKVLQMPKNAPCEPANLSKQKALKLSSVGNGIRAYTTTGDLKFLHLTSRPFRACRNRGASH</sequence>
<feature type="transmembrane region" description="Helical" evidence="1">
    <location>
        <begin position="12"/>
        <end position="30"/>
    </location>
</feature>
<name>A0A9Q0JQV4_9ROSI</name>
<evidence type="ECO:0008006" key="4">
    <source>
        <dbReference type="Google" id="ProtNLM"/>
    </source>
</evidence>
<keyword evidence="1" id="KW-1133">Transmembrane helix</keyword>
<reference evidence="2" key="2">
    <citation type="journal article" date="2023" name="Plants (Basel)">
        <title>Annotation of the Turnera subulata (Passifloraceae) Draft Genome Reveals the S-Locus Evolved after the Divergence of Turneroideae from Passifloroideae in a Stepwise Manner.</title>
        <authorList>
            <person name="Henning P.M."/>
            <person name="Roalson E.H."/>
            <person name="Mir W."/>
            <person name="McCubbin A.G."/>
            <person name="Shore J.S."/>
        </authorList>
    </citation>
    <scope>NUCLEOTIDE SEQUENCE</scope>
    <source>
        <strain evidence="2">F60SS</strain>
    </source>
</reference>
<dbReference type="PANTHER" id="PTHR47273">
    <property type="entry name" value="EXPRESSED PROTEIN"/>
    <property type="match status" value="1"/>
</dbReference>
<evidence type="ECO:0000313" key="2">
    <source>
        <dbReference type="EMBL" id="KAJ4850723.1"/>
    </source>
</evidence>
<evidence type="ECO:0000256" key="1">
    <source>
        <dbReference type="SAM" id="Phobius"/>
    </source>
</evidence>
<keyword evidence="1" id="KW-0812">Transmembrane</keyword>
<dbReference type="EMBL" id="JAKUCV010000244">
    <property type="protein sequence ID" value="KAJ4850723.1"/>
    <property type="molecule type" value="Genomic_DNA"/>
</dbReference>
<protein>
    <recommendedName>
        <fullName evidence="4">Pollen Ole e 1 allergen and extensin family protein</fullName>
    </recommendedName>
</protein>
<comment type="caution">
    <text evidence="2">The sequence shown here is derived from an EMBL/GenBank/DDBJ whole genome shotgun (WGS) entry which is preliminary data.</text>
</comment>
<dbReference type="AlphaFoldDB" id="A0A9Q0JQV4"/>
<keyword evidence="1" id="KW-0472">Membrane</keyword>
<dbReference type="Proteomes" id="UP001141552">
    <property type="component" value="Unassembled WGS sequence"/>
</dbReference>
<dbReference type="OrthoDB" id="744797at2759"/>
<reference evidence="2" key="1">
    <citation type="submission" date="2022-02" db="EMBL/GenBank/DDBJ databases">
        <authorList>
            <person name="Henning P.M."/>
            <person name="McCubbin A.G."/>
            <person name="Shore J.S."/>
        </authorList>
    </citation>
    <scope>NUCLEOTIDE SEQUENCE</scope>
    <source>
        <strain evidence="2">F60SS</strain>
        <tissue evidence="2">Leaves</tissue>
    </source>
</reference>
<dbReference type="Pfam" id="PF01190">
    <property type="entry name" value="Pollen_Ole_e_1"/>
    <property type="match status" value="1"/>
</dbReference>